<dbReference type="STRING" id="1123510.GCA_000620025_01574"/>
<dbReference type="Proteomes" id="UP000267342">
    <property type="component" value="Chromosome"/>
</dbReference>
<keyword evidence="1" id="KW-1133">Transmembrane helix</keyword>
<protein>
    <submittedName>
        <fullName evidence="2">Predicted membrane protein</fullName>
    </submittedName>
</protein>
<keyword evidence="1" id="KW-0472">Membrane</keyword>
<evidence type="ECO:0000313" key="2">
    <source>
        <dbReference type="EMBL" id="BBG29588.1"/>
    </source>
</evidence>
<evidence type="ECO:0000313" key="3">
    <source>
        <dbReference type="Proteomes" id="UP000267342"/>
    </source>
</evidence>
<name>A0A348HD86_9GAMM</name>
<dbReference type="KEGG" id="zpl:ZBT109_0812"/>
<organism evidence="2 3">
    <name type="scientific">Zymobacter palmae</name>
    <dbReference type="NCBI Taxonomy" id="33074"/>
    <lineage>
        <taxon>Bacteria</taxon>
        <taxon>Pseudomonadati</taxon>
        <taxon>Pseudomonadota</taxon>
        <taxon>Gammaproteobacteria</taxon>
        <taxon>Oceanospirillales</taxon>
        <taxon>Halomonadaceae</taxon>
        <taxon>Zymobacter group</taxon>
        <taxon>Zymobacter</taxon>
    </lineage>
</organism>
<proteinExistence type="predicted"/>
<dbReference type="RefSeq" id="WP_027706249.1">
    <property type="nucleotide sequence ID" value="NZ_AP018933.1"/>
</dbReference>
<evidence type="ECO:0000256" key="1">
    <source>
        <dbReference type="SAM" id="Phobius"/>
    </source>
</evidence>
<dbReference type="InterPro" id="IPR010374">
    <property type="entry name" value="DUF969"/>
</dbReference>
<accession>A0A348HD86</accession>
<dbReference type="AlphaFoldDB" id="A0A348HD86"/>
<dbReference type="Pfam" id="PF06149">
    <property type="entry name" value="DUF969"/>
    <property type="match status" value="1"/>
</dbReference>
<feature type="transmembrane region" description="Helical" evidence="1">
    <location>
        <begin position="56"/>
        <end position="74"/>
    </location>
</feature>
<feature type="transmembrane region" description="Helical" evidence="1">
    <location>
        <begin position="165"/>
        <end position="184"/>
    </location>
</feature>
<feature type="transmembrane region" description="Helical" evidence="1">
    <location>
        <begin position="190"/>
        <end position="209"/>
    </location>
</feature>
<keyword evidence="1" id="KW-0812">Transmembrane</keyword>
<dbReference type="EMBL" id="AP018933">
    <property type="protein sequence ID" value="BBG29588.1"/>
    <property type="molecule type" value="Genomic_DNA"/>
</dbReference>
<reference evidence="2 3" key="1">
    <citation type="submission" date="2018-09" db="EMBL/GenBank/DDBJ databases">
        <title>Zymobacter palmae IAM14233 (=T109) whole genome analysis.</title>
        <authorList>
            <person name="Yanase H."/>
        </authorList>
    </citation>
    <scope>NUCLEOTIDE SEQUENCE [LARGE SCALE GENOMIC DNA]</scope>
    <source>
        <strain evidence="2 3">IAM14233</strain>
    </source>
</reference>
<keyword evidence="3" id="KW-1185">Reference proteome</keyword>
<dbReference type="OrthoDB" id="80065at2"/>
<gene>
    <name evidence="2" type="ORF">ZBT109_0812</name>
</gene>
<sequence>MWALSGIAIVIIGFALRFNPLVIALAAALATGISVGLSWVEVISLVGTAFVDQRFMVLVFLVVPVIAILEAYGLRERAQHVMRKAHALSTSRLLIGYLALRQVMSSLGLMALGGHPQMVRPLIAPMAESAAHHRYGIVPGHWREQIRAHAAAVDNIGLFFGEDTFVAVGPLLLMQGFLAAQGYAYDPLQLAVWAIPSAVIVFMLHSARLRHFEGQLRRASHHAPQHREAS</sequence>